<dbReference type="AlphaFoldDB" id="H1VCZ3"/>
<dbReference type="SUPFAM" id="SSF53474">
    <property type="entry name" value="alpha/beta-Hydrolases"/>
    <property type="match status" value="1"/>
</dbReference>
<name>H1VCZ3_COLHI</name>
<dbReference type="EC" id="3.1.1.74" evidence="2"/>
<dbReference type="EMBL" id="CACQ02002802">
    <property type="protein sequence ID" value="CCF38096.1"/>
    <property type="molecule type" value="Genomic_DNA"/>
</dbReference>
<evidence type="ECO:0000256" key="9">
    <source>
        <dbReference type="PIRSR" id="PIRSR611150-2"/>
    </source>
</evidence>
<dbReference type="STRING" id="759273.H1VCZ3"/>
<dbReference type="Gene3D" id="3.40.50.1820">
    <property type="entry name" value="alpha/beta hydrolase"/>
    <property type="match status" value="1"/>
</dbReference>
<comment type="similarity">
    <text evidence="1">Belongs to the cutinase family.</text>
</comment>
<evidence type="ECO:0000256" key="6">
    <source>
        <dbReference type="ARBA" id="ARBA00023157"/>
    </source>
</evidence>
<evidence type="ECO:0000256" key="8">
    <source>
        <dbReference type="PIRSR" id="PIRSR611150-1"/>
    </source>
</evidence>
<evidence type="ECO:0000256" key="7">
    <source>
        <dbReference type="ARBA" id="ARBA00034045"/>
    </source>
</evidence>
<dbReference type="GO" id="GO:0005576">
    <property type="term" value="C:extracellular region"/>
    <property type="evidence" value="ECO:0007669"/>
    <property type="project" value="InterPro"/>
</dbReference>
<feature type="disulfide bond" evidence="9">
    <location>
        <begin position="77"/>
        <end position="150"/>
    </location>
</feature>
<dbReference type="VEuPathDB" id="FungiDB:CH63R_07753"/>
<organism evidence="10 11">
    <name type="scientific">Colletotrichum higginsianum (strain IMI 349063)</name>
    <name type="common">Crucifer anthracnose fungus</name>
    <dbReference type="NCBI Taxonomy" id="759273"/>
    <lineage>
        <taxon>Eukaryota</taxon>
        <taxon>Fungi</taxon>
        <taxon>Dikarya</taxon>
        <taxon>Ascomycota</taxon>
        <taxon>Pezizomycotina</taxon>
        <taxon>Sordariomycetes</taxon>
        <taxon>Hypocreomycetidae</taxon>
        <taxon>Glomerellales</taxon>
        <taxon>Glomerellaceae</taxon>
        <taxon>Colletotrichum</taxon>
        <taxon>Colletotrichum destructivum species complex</taxon>
    </lineage>
</organism>
<evidence type="ECO:0000256" key="1">
    <source>
        <dbReference type="ARBA" id="ARBA00007534"/>
    </source>
</evidence>
<dbReference type="GO" id="GO:0016052">
    <property type="term" value="P:carbohydrate catabolic process"/>
    <property type="evidence" value="ECO:0007669"/>
    <property type="project" value="TreeGrafter"/>
</dbReference>
<feature type="active site" evidence="8">
    <location>
        <position position="209"/>
    </location>
</feature>
<sequence>MFLTPRNIRHMGVLLGALVLHPETFVHDLPASTNEVMSIGQDTPAMELPDLELRQDAQVQDIPDILAKDDLARNVACADLTVVFARAATELGNIGLLTGPPFFDALKEQIRGKSVAIQGVECPATFAGFNKNATEVLRKTRFINQAVAQCPDTKIVMSGYSRGALVVRSTAEPEQWPRSTRSLTFGDPRHLAVIPGADGKTKITCHENDAVCSGGFITVDHLTYGEDASVAARFVVQRASGELVSL</sequence>
<keyword evidence="6 9" id="KW-1015">Disulfide bond</keyword>
<gene>
    <name evidence="10" type="ORF">CH063_01833</name>
</gene>
<accession>H1VCZ3</accession>
<keyword evidence="5" id="KW-0378">Hydrolase</keyword>
<dbReference type="Pfam" id="PF01083">
    <property type="entry name" value="Cutinase"/>
    <property type="match status" value="1"/>
</dbReference>
<keyword evidence="3" id="KW-0719">Serine esterase</keyword>
<dbReference type="GO" id="GO:0050525">
    <property type="term" value="F:cutinase activity"/>
    <property type="evidence" value="ECO:0007669"/>
    <property type="project" value="UniProtKB-EC"/>
</dbReference>
<dbReference type="InterPro" id="IPR011150">
    <property type="entry name" value="Cutinase_monf"/>
</dbReference>
<dbReference type="InterPro" id="IPR029058">
    <property type="entry name" value="AB_hydrolase_fold"/>
</dbReference>
<evidence type="ECO:0000313" key="11">
    <source>
        <dbReference type="Proteomes" id="UP000007174"/>
    </source>
</evidence>
<evidence type="ECO:0000256" key="5">
    <source>
        <dbReference type="ARBA" id="ARBA00022801"/>
    </source>
</evidence>
<dbReference type="VEuPathDB" id="FungiDB:CH63R_11444"/>
<proteinExistence type="inferred from homology"/>
<dbReference type="Proteomes" id="UP000007174">
    <property type="component" value="Unassembled WGS sequence"/>
</dbReference>
<feature type="active site" description="Nucleophile" evidence="8">
    <location>
        <position position="161"/>
    </location>
</feature>
<evidence type="ECO:0000256" key="4">
    <source>
        <dbReference type="ARBA" id="ARBA00022729"/>
    </source>
</evidence>
<evidence type="ECO:0000313" key="10">
    <source>
        <dbReference type="EMBL" id="CCF38096.1"/>
    </source>
</evidence>
<dbReference type="HOGENOM" id="CLU_040058_2_1_1"/>
<dbReference type="PANTHER" id="PTHR48250:SF1">
    <property type="entry name" value="CUTINASE"/>
    <property type="match status" value="1"/>
</dbReference>
<feature type="active site" description="Proton donor/acceptor" evidence="8">
    <location>
        <position position="221"/>
    </location>
</feature>
<dbReference type="InterPro" id="IPR000675">
    <property type="entry name" value="Cutinase/axe"/>
</dbReference>
<dbReference type="eggNOG" id="ENOG502S3AW">
    <property type="taxonomic scope" value="Eukaryota"/>
</dbReference>
<feature type="disulfide bond" evidence="9">
    <location>
        <begin position="205"/>
        <end position="212"/>
    </location>
</feature>
<protein>
    <recommendedName>
        <fullName evidence="2">cutinase</fullName>
        <ecNumber evidence="2">3.1.1.74</ecNumber>
    </recommendedName>
</protein>
<dbReference type="SMART" id="SM01110">
    <property type="entry name" value="Cutinase"/>
    <property type="match status" value="1"/>
</dbReference>
<keyword evidence="4" id="KW-0732">Signal</keyword>
<evidence type="ECO:0000256" key="3">
    <source>
        <dbReference type="ARBA" id="ARBA00022487"/>
    </source>
</evidence>
<dbReference type="ESTHER" id="colhi-h1vcz3">
    <property type="family name" value="Cutinase"/>
</dbReference>
<dbReference type="PANTHER" id="PTHR48250">
    <property type="entry name" value="CUTINASE 2-RELATED"/>
    <property type="match status" value="1"/>
</dbReference>
<evidence type="ECO:0000256" key="2">
    <source>
        <dbReference type="ARBA" id="ARBA00013095"/>
    </source>
</evidence>
<reference evidence="11" key="1">
    <citation type="journal article" date="2012" name="Nat. Genet.">
        <title>Lifestyle transitions in plant pathogenic Colletotrichum fungi deciphered by genome and transcriptome analyses.</title>
        <authorList>
            <person name="O'Connell R.J."/>
            <person name="Thon M.R."/>
            <person name="Hacquard S."/>
            <person name="Amyotte S.G."/>
            <person name="Kleemann J."/>
            <person name="Torres M.F."/>
            <person name="Damm U."/>
            <person name="Buiate E.A."/>
            <person name="Epstein L."/>
            <person name="Alkan N."/>
            <person name="Altmueller J."/>
            <person name="Alvarado-Balderrama L."/>
            <person name="Bauser C.A."/>
            <person name="Becker C."/>
            <person name="Birren B.W."/>
            <person name="Chen Z."/>
            <person name="Choi J."/>
            <person name="Crouch J.A."/>
            <person name="Duvick J.P."/>
            <person name="Farman M.A."/>
            <person name="Gan P."/>
            <person name="Heiman D."/>
            <person name="Henrissat B."/>
            <person name="Howard R.J."/>
            <person name="Kabbage M."/>
            <person name="Koch C."/>
            <person name="Kracher B."/>
            <person name="Kubo Y."/>
            <person name="Law A.D."/>
            <person name="Lebrun M.-H."/>
            <person name="Lee Y.-H."/>
            <person name="Miyara I."/>
            <person name="Moore N."/>
            <person name="Neumann U."/>
            <person name="Nordstroem K."/>
            <person name="Panaccione D.G."/>
            <person name="Panstruga R."/>
            <person name="Place M."/>
            <person name="Proctor R.H."/>
            <person name="Prusky D."/>
            <person name="Rech G."/>
            <person name="Reinhardt R."/>
            <person name="Rollins J.A."/>
            <person name="Rounsley S."/>
            <person name="Schardl C.L."/>
            <person name="Schwartz D.C."/>
            <person name="Shenoy N."/>
            <person name="Shirasu K."/>
            <person name="Sikhakolli U.R."/>
            <person name="Stueber K."/>
            <person name="Sukno S.A."/>
            <person name="Sweigard J.A."/>
            <person name="Takano Y."/>
            <person name="Takahara H."/>
            <person name="Trail F."/>
            <person name="van der Does H.C."/>
            <person name="Voll L.M."/>
            <person name="Will I."/>
            <person name="Young S."/>
            <person name="Zeng Q."/>
            <person name="Zhang J."/>
            <person name="Zhou S."/>
            <person name="Dickman M.B."/>
            <person name="Schulze-Lefert P."/>
            <person name="Ver Loren van Themaat E."/>
            <person name="Ma L.-J."/>
            <person name="Vaillancourt L.J."/>
        </authorList>
    </citation>
    <scope>NUCLEOTIDE SEQUENCE [LARGE SCALE GENOMIC DNA]</scope>
    <source>
        <strain evidence="11">IMI 349063</strain>
    </source>
</reference>
<comment type="catalytic activity">
    <reaction evidence="7">
        <text>cutin + H2O = cutin monomers.</text>
        <dbReference type="EC" id="3.1.1.74"/>
    </reaction>
</comment>